<dbReference type="AlphaFoldDB" id="A0A699WYW2"/>
<comment type="caution">
    <text evidence="2">The sequence shown here is derived from an EMBL/GenBank/DDBJ whole genome shotgun (WGS) entry which is preliminary data.</text>
</comment>
<protein>
    <submittedName>
        <fullName evidence="2">Uncharacterized protein</fullName>
    </submittedName>
</protein>
<name>A0A699WYW2_TANCI</name>
<gene>
    <name evidence="2" type="ORF">Tci_924338</name>
</gene>
<dbReference type="EMBL" id="BKCJ011781400">
    <property type="protein sequence ID" value="GFD52369.1"/>
    <property type="molecule type" value="Genomic_DNA"/>
</dbReference>
<proteinExistence type="predicted"/>
<evidence type="ECO:0000313" key="2">
    <source>
        <dbReference type="EMBL" id="GFD52369.1"/>
    </source>
</evidence>
<sequence length="107" mass="12203">CAGARAARRGHRRQRLWLLHPHRACWLLHLRSQLCGLRHPNAPTNPKYQPAPRLQAEARWQRAKRSSGDRPQRRGQHQQGADGRGNARPEANSQGAGALWREGRDKN</sequence>
<feature type="non-terminal residue" evidence="2">
    <location>
        <position position="107"/>
    </location>
</feature>
<feature type="region of interest" description="Disordered" evidence="1">
    <location>
        <begin position="36"/>
        <end position="107"/>
    </location>
</feature>
<feature type="non-terminal residue" evidence="2">
    <location>
        <position position="1"/>
    </location>
</feature>
<reference evidence="2" key="1">
    <citation type="journal article" date="2019" name="Sci. Rep.">
        <title>Draft genome of Tanacetum cinerariifolium, the natural source of mosquito coil.</title>
        <authorList>
            <person name="Yamashiro T."/>
            <person name="Shiraishi A."/>
            <person name="Satake H."/>
            <person name="Nakayama K."/>
        </authorList>
    </citation>
    <scope>NUCLEOTIDE SEQUENCE</scope>
</reference>
<accession>A0A699WYW2</accession>
<organism evidence="2">
    <name type="scientific">Tanacetum cinerariifolium</name>
    <name type="common">Dalmatian daisy</name>
    <name type="synonym">Chrysanthemum cinerariifolium</name>
    <dbReference type="NCBI Taxonomy" id="118510"/>
    <lineage>
        <taxon>Eukaryota</taxon>
        <taxon>Viridiplantae</taxon>
        <taxon>Streptophyta</taxon>
        <taxon>Embryophyta</taxon>
        <taxon>Tracheophyta</taxon>
        <taxon>Spermatophyta</taxon>
        <taxon>Magnoliopsida</taxon>
        <taxon>eudicotyledons</taxon>
        <taxon>Gunneridae</taxon>
        <taxon>Pentapetalae</taxon>
        <taxon>asterids</taxon>
        <taxon>campanulids</taxon>
        <taxon>Asterales</taxon>
        <taxon>Asteraceae</taxon>
        <taxon>Asteroideae</taxon>
        <taxon>Anthemideae</taxon>
        <taxon>Anthemidinae</taxon>
        <taxon>Tanacetum</taxon>
    </lineage>
</organism>
<evidence type="ECO:0000256" key="1">
    <source>
        <dbReference type="SAM" id="MobiDB-lite"/>
    </source>
</evidence>